<evidence type="ECO:0000313" key="2">
    <source>
        <dbReference type="EMBL" id="SDX35555.1"/>
    </source>
</evidence>
<feature type="domain" description="Inner membrane protein YgaP-like transmembrane" evidence="1">
    <location>
        <begin position="5"/>
        <end position="62"/>
    </location>
</feature>
<sequence length="66" mass="6881">MTLIKNVGKTDRNIRLGAGGVLVFLGIVTNTVLFSIIGLVVLATGAIGTCPAYMALKMDTTKNDKA</sequence>
<keyword evidence="3" id="KW-1185">Reference proteome</keyword>
<name>A0A1H3B175_THIRO</name>
<dbReference type="AlphaFoldDB" id="A0A1H3B175"/>
<gene>
    <name evidence="2" type="ORF">SAMN05421783_12237</name>
</gene>
<dbReference type="Proteomes" id="UP000198816">
    <property type="component" value="Unassembled WGS sequence"/>
</dbReference>
<evidence type="ECO:0000313" key="3">
    <source>
        <dbReference type="Proteomes" id="UP000198816"/>
    </source>
</evidence>
<accession>A0A1H3B175</accession>
<organism evidence="2 3">
    <name type="scientific">Thiocapsa roseopersicina</name>
    <dbReference type="NCBI Taxonomy" id="1058"/>
    <lineage>
        <taxon>Bacteria</taxon>
        <taxon>Pseudomonadati</taxon>
        <taxon>Pseudomonadota</taxon>
        <taxon>Gammaproteobacteria</taxon>
        <taxon>Chromatiales</taxon>
        <taxon>Chromatiaceae</taxon>
        <taxon>Thiocapsa</taxon>
    </lineage>
</organism>
<dbReference type="EMBL" id="FNNZ01000022">
    <property type="protein sequence ID" value="SDX35555.1"/>
    <property type="molecule type" value="Genomic_DNA"/>
</dbReference>
<dbReference type="OrthoDB" id="9804804at2"/>
<protein>
    <recommendedName>
        <fullName evidence="1">Inner membrane protein YgaP-like transmembrane domain-containing protein</fullName>
    </recommendedName>
</protein>
<proteinExistence type="predicted"/>
<reference evidence="3" key="1">
    <citation type="submission" date="2016-10" db="EMBL/GenBank/DDBJ databases">
        <authorList>
            <person name="Varghese N."/>
            <person name="Submissions S."/>
        </authorList>
    </citation>
    <scope>NUCLEOTIDE SEQUENCE [LARGE SCALE GENOMIC DNA]</scope>
    <source>
        <strain evidence="3">DSM 217</strain>
    </source>
</reference>
<dbReference type="Pfam" id="PF11127">
    <property type="entry name" value="YgaP-like_TM"/>
    <property type="match status" value="1"/>
</dbReference>
<evidence type="ECO:0000259" key="1">
    <source>
        <dbReference type="Pfam" id="PF11127"/>
    </source>
</evidence>
<dbReference type="RefSeq" id="WP_093036052.1">
    <property type="nucleotide sequence ID" value="NZ_FNNZ01000022.1"/>
</dbReference>
<dbReference type="InterPro" id="IPR021309">
    <property type="entry name" value="YgaP-like_TM"/>
</dbReference>